<name>A0A846YRH3_9NOCA</name>
<dbReference type="InterPro" id="IPR001647">
    <property type="entry name" value="HTH_TetR"/>
</dbReference>
<accession>A0A846YRH3</accession>
<keyword evidence="8" id="KW-1185">Reference proteome</keyword>
<organism evidence="7 8">
    <name type="scientific">Nocardia flavorosea</name>
    <dbReference type="NCBI Taxonomy" id="53429"/>
    <lineage>
        <taxon>Bacteria</taxon>
        <taxon>Bacillati</taxon>
        <taxon>Actinomycetota</taxon>
        <taxon>Actinomycetes</taxon>
        <taxon>Mycobacteriales</taxon>
        <taxon>Nocardiaceae</taxon>
        <taxon>Nocardia</taxon>
    </lineage>
</organism>
<feature type="region of interest" description="Disordered" evidence="5">
    <location>
        <begin position="201"/>
        <end position="224"/>
    </location>
</feature>
<feature type="DNA-binding region" description="H-T-H motif" evidence="4">
    <location>
        <begin position="37"/>
        <end position="56"/>
    </location>
</feature>
<dbReference type="Gene3D" id="1.10.10.60">
    <property type="entry name" value="Homeodomain-like"/>
    <property type="match status" value="1"/>
</dbReference>
<keyword evidence="3" id="KW-0804">Transcription</keyword>
<sequence length="224" mass="24231">MPRIQGASIEEHHEKVWTDLAEAMRQLLLERDYDSITMGHIAAHAGLARNTLYNYARDKSGLVRALAQRASRPALERVAAIAARSADSAADRMHEIIEAILDASTGQAMQLMFRPGSAPLVAEVPKGADNPFLAIVAEVENVVRDGIARGEFRDIGDVPLVVELLSGAMRSGAERVGRDPAAFAATVAAAREIVLATLVPRPDLPRESKQPRVSARSAATRRRE</sequence>
<dbReference type="PROSITE" id="PS50977">
    <property type="entry name" value="HTH_TETR_2"/>
    <property type="match status" value="1"/>
</dbReference>
<dbReference type="PANTHER" id="PTHR30055:SF234">
    <property type="entry name" value="HTH-TYPE TRANSCRIPTIONAL REGULATOR BETI"/>
    <property type="match status" value="1"/>
</dbReference>
<reference evidence="7 8" key="1">
    <citation type="submission" date="2020-04" db="EMBL/GenBank/DDBJ databases">
        <title>MicrobeNet Type strains.</title>
        <authorList>
            <person name="Nicholson A.C."/>
        </authorList>
    </citation>
    <scope>NUCLEOTIDE SEQUENCE [LARGE SCALE GENOMIC DNA]</scope>
    <source>
        <strain evidence="7 8">JCM 3332</strain>
    </source>
</reference>
<dbReference type="Gene3D" id="1.10.357.10">
    <property type="entry name" value="Tetracycline Repressor, domain 2"/>
    <property type="match status" value="1"/>
</dbReference>
<gene>
    <name evidence="7" type="ORF">HGA15_28105</name>
</gene>
<evidence type="ECO:0000259" key="6">
    <source>
        <dbReference type="PROSITE" id="PS50977"/>
    </source>
</evidence>
<evidence type="ECO:0000256" key="5">
    <source>
        <dbReference type="SAM" id="MobiDB-lite"/>
    </source>
</evidence>
<dbReference type="AlphaFoldDB" id="A0A846YRH3"/>
<keyword evidence="2 4" id="KW-0238">DNA-binding</keyword>
<comment type="caution">
    <text evidence="7">The sequence shown here is derived from an EMBL/GenBank/DDBJ whole genome shotgun (WGS) entry which is preliminary data.</text>
</comment>
<dbReference type="SUPFAM" id="SSF48498">
    <property type="entry name" value="Tetracyclin repressor-like, C-terminal domain"/>
    <property type="match status" value="1"/>
</dbReference>
<dbReference type="InterPro" id="IPR050109">
    <property type="entry name" value="HTH-type_TetR-like_transc_reg"/>
</dbReference>
<dbReference type="EMBL" id="JAAXOT010000019">
    <property type="protein sequence ID" value="NKY59942.1"/>
    <property type="molecule type" value="Genomic_DNA"/>
</dbReference>
<evidence type="ECO:0000256" key="2">
    <source>
        <dbReference type="ARBA" id="ARBA00023125"/>
    </source>
</evidence>
<proteinExistence type="predicted"/>
<dbReference type="Proteomes" id="UP000570678">
    <property type="component" value="Unassembled WGS sequence"/>
</dbReference>
<evidence type="ECO:0000313" key="8">
    <source>
        <dbReference type="Proteomes" id="UP000570678"/>
    </source>
</evidence>
<dbReference type="Pfam" id="PF00440">
    <property type="entry name" value="TetR_N"/>
    <property type="match status" value="1"/>
</dbReference>
<keyword evidence="1" id="KW-0805">Transcription regulation</keyword>
<dbReference type="SUPFAM" id="SSF46689">
    <property type="entry name" value="Homeodomain-like"/>
    <property type="match status" value="1"/>
</dbReference>
<dbReference type="InterPro" id="IPR009057">
    <property type="entry name" value="Homeodomain-like_sf"/>
</dbReference>
<dbReference type="InterPro" id="IPR036271">
    <property type="entry name" value="Tet_transcr_reg_TetR-rel_C_sf"/>
</dbReference>
<dbReference type="GO" id="GO:0003700">
    <property type="term" value="F:DNA-binding transcription factor activity"/>
    <property type="evidence" value="ECO:0007669"/>
    <property type="project" value="TreeGrafter"/>
</dbReference>
<dbReference type="PANTHER" id="PTHR30055">
    <property type="entry name" value="HTH-TYPE TRANSCRIPTIONAL REGULATOR RUTR"/>
    <property type="match status" value="1"/>
</dbReference>
<evidence type="ECO:0000256" key="4">
    <source>
        <dbReference type="PROSITE-ProRule" id="PRU00335"/>
    </source>
</evidence>
<dbReference type="RefSeq" id="WP_063916101.1">
    <property type="nucleotide sequence ID" value="NZ_JAAXOT010000019.1"/>
</dbReference>
<evidence type="ECO:0000256" key="1">
    <source>
        <dbReference type="ARBA" id="ARBA00023015"/>
    </source>
</evidence>
<dbReference type="GO" id="GO:0000976">
    <property type="term" value="F:transcription cis-regulatory region binding"/>
    <property type="evidence" value="ECO:0007669"/>
    <property type="project" value="TreeGrafter"/>
</dbReference>
<protein>
    <submittedName>
        <fullName evidence="7">TetR/AcrR family transcriptional regulator</fullName>
    </submittedName>
</protein>
<evidence type="ECO:0000313" key="7">
    <source>
        <dbReference type="EMBL" id="NKY59942.1"/>
    </source>
</evidence>
<evidence type="ECO:0000256" key="3">
    <source>
        <dbReference type="ARBA" id="ARBA00023163"/>
    </source>
</evidence>
<feature type="domain" description="HTH tetR-type" evidence="6">
    <location>
        <begin position="14"/>
        <end position="74"/>
    </location>
</feature>